<dbReference type="InterPro" id="IPR013974">
    <property type="entry name" value="SAF"/>
</dbReference>
<dbReference type="InterPro" id="IPR039246">
    <property type="entry name" value="Flagellar_FlgA"/>
</dbReference>
<evidence type="ECO:0000256" key="3">
    <source>
        <dbReference type="ARBA" id="ARBA00022764"/>
    </source>
</evidence>
<protein>
    <recommendedName>
        <fullName evidence="4">Flagella basal body P-ring formation protein FlgA</fullName>
    </recommendedName>
</protein>
<evidence type="ECO:0000313" key="6">
    <source>
        <dbReference type="EMBL" id="QPJ64441.1"/>
    </source>
</evidence>
<sequence length="239" mass="27038">MDGYRGWAVIFVATIWGVFASPVSGDAALLTSEEVQDDARNYLIEQLGDLGYPVEIEVYYREQDLEIPSKQFHLEFEVAGRLKEMGRNQLTATVYVNNQRYRKFRVSTKTDAMLPVVHTSRSIQRGEIISHEDVEIERVRTQRPIRNVAISLEDVLGKEASRNLPAGRQIRMNSVKRPPLIEKGAHLLIVAQKGLMRITAPGTAREQGFKDSMIPVVNLQSKKIVYGRVLDANTVEVNF</sequence>
<dbReference type="NCBIfam" id="TIGR03170">
    <property type="entry name" value="flgA_cterm"/>
    <property type="match status" value="1"/>
</dbReference>
<dbReference type="CDD" id="cd11614">
    <property type="entry name" value="SAF_CpaB_FlgA_like"/>
    <property type="match status" value="1"/>
</dbReference>
<dbReference type="GO" id="GO:0044780">
    <property type="term" value="P:bacterial-type flagellum assembly"/>
    <property type="evidence" value="ECO:0007669"/>
    <property type="project" value="InterPro"/>
</dbReference>
<comment type="function">
    <text evidence="4">Involved in the assembly process of the P-ring formation. It may associate with FlgF on the rod constituting a structure essential for the P-ring assembly or may act as a modulator protein for the P-ring assembly.</text>
</comment>
<keyword evidence="6" id="KW-0966">Cell projection</keyword>
<feature type="domain" description="AFP-like" evidence="5">
    <location>
        <begin position="116"/>
        <end position="178"/>
    </location>
</feature>
<dbReference type="Proteomes" id="UP000594464">
    <property type="component" value="Chromosome"/>
</dbReference>
<dbReference type="KEGG" id="nva:G3M78_03115"/>
<proteinExistence type="inferred from homology"/>
<dbReference type="AlphaFoldDB" id="A0A7T0G2Q0"/>
<keyword evidence="6" id="KW-0282">Flagellum</keyword>
<evidence type="ECO:0000313" key="7">
    <source>
        <dbReference type="Proteomes" id="UP000594464"/>
    </source>
</evidence>
<dbReference type="PROSITE" id="PS50844">
    <property type="entry name" value="AFP_LIKE"/>
    <property type="match status" value="1"/>
</dbReference>
<dbReference type="PANTHER" id="PTHR36307">
    <property type="entry name" value="FLAGELLA BASAL BODY P-RING FORMATION PROTEIN FLGA"/>
    <property type="match status" value="1"/>
</dbReference>
<keyword evidence="2" id="KW-0732">Signal</keyword>
<keyword evidence="3 4" id="KW-0574">Periplasm</keyword>
<evidence type="ECO:0000256" key="1">
    <source>
        <dbReference type="ARBA" id="ARBA00004418"/>
    </source>
</evidence>
<name>A0A7T0G2Q0_9BACT</name>
<comment type="similarity">
    <text evidence="4">Belongs to the FlgA family.</text>
</comment>
<keyword evidence="6" id="KW-0969">Cilium</keyword>
<dbReference type="EMBL" id="CP048620">
    <property type="protein sequence ID" value="QPJ64441.1"/>
    <property type="molecule type" value="Genomic_DNA"/>
</dbReference>
<evidence type="ECO:0000256" key="2">
    <source>
        <dbReference type="ARBA" id="ARBA00022729"/>
    </source>
</evidence>
<organism evidence="6 7">
    <name type="scientific">Candidatus Nitrohelix vancouverensis</name>
    <dbReference type="NCBI Taxonomy" id="2705534"/>
    <lineage>
        <taxon>Bacteria</taxon>
        <taxon>Pseudomonadati</taxon>
        <taxon>Nitrospinota/Tectimicrobiota group</taxon>
        <taxon>Nitrospinota</taxon>
        <taxon>Nitrospinia</taxon>
        <taxon>Nitrospinales</taxon>
        <taxon>Nitrospinaceae</taxon>
        <taxon>Candidatus Nitrohelix</taxon>
    </lineage>
</organism>
<gene>
    <name evidence="6" type="primary">flgA</name>
    <name evidence="6" type="ORF">G3M78_03115</name>
</gene>
<dbReference type="Gene3D" id="3.90.1210.10">
    <property type="entry name" value="Antifreeze-like/N-acetylneuraminic acid synthase C-terminal domain"/>
    <property type="match status" value="1"/>
</dbReference>
<reference evidence="7" key="1">
    <citation type="submission" date="2020-02" db="EMBL/GenBank/DDBJ databases">
        <title>Genomic and physiological characterization of two novel Nitrospinaceae genera.</title>
        <authorList>
            <person name="Mueller A.J."/>
            <person name="Jung M.-Y."/>
            <person name="Strachan C.R."/>
            <person name="Herbold C.W."/>
            <person name="Kirkegaard R.H."/>
            <person name="Daims H."/>
        </authorList>
    </citation>
    <scope>NUCLEOTIDE SEQUENCE [LARGE SCALE GENOMIC DNA]</scope>
</reference>
<accession>A0A7T0G2Q0</accession>
<evidence type="ECO:0000256" key="4">
    <source>
        <dbReference type="RuleBase" id="RU362063"/>
    </source>
</evidence>
<keyword evidence="4" id="KW-1005">Bacterial flagellum biogenesis</keyword>
<dbReference type="GO" id="GO:0042597">
    <property type="term" value="C:periplasmic space"/>
    <property type="evidence" value="ECO:0007669"/>
    <property type="project" value="UniProtKB-SubCell"/>
</dbReference>
<dbReference type="Gene3D" id="2.30.30.760">
    <property type="match status" value="1"/>
</dbReference>
<dbReference type="InterPro" id="IPR006190">
    <property type="entry name" value="SAF_AFP_Neu5Ac"/>
</dbReference>
<dbReference type="SMART" id="SM00858">
    <property type="entry name" value="SAF"/>
    <property type="match status" value="1"/>
</dbReference>
<dbReference type="PANTHER" id="PTHR36307:SF1">
    <property type="entry name" value="FLAGELLA BASAL BODY P-RING FORMATION PROTEIN FLGA"/>
    <property type="match status" value="1"/>
</dbReference>
<dbReference type="InterPro" id="IPR017585">
    <property type="entry name" value="SAF_FlgA"/>
</dbReference>
<dbReference type="Pfam" id="PF13144">
    <property type="entry name" value="ChapFlgA"/>
    <property type="match status" value="1"/>
</dbReference>
<evidence type="ECO:0000259" key="5">
    <source>
        <dbReference type="PROSITE" id="PS50844"/>
    </source>
</evidence>
<comment type="subcellular location">
    <subcellularLocation>
        <location evidence="1 4">Periplasm</location>
    </subcellularLocation>
</comment>